<dbReference type="HOGENOM" id="CLU_1710558_0_0_0"/>
<proteinExistence type="predicted"/>
<name>A0A068NRA8_FIMGI</name>
<reference evidence="2 3" key="1">
    <citation type="journal article" date="2014" name="PLoS ONE">
        <title>The first complete genome sequence of the class fimbriimonadia in the phylum armatimonadetes.</title>
        <authorList>
            <person name="Hu Z.Y."/>
            <person name="Wang Y.Z."/>
            <person name="Im W.T."/>
            <person name="Wang S.Y."/>
            <person name="Zhao G.P."/>
            <person name="Zheng H.J."/>
            <person name="Quan Z.X."/>
        </authorList>
    </citation>
    <scope>NUCLEOTIDE SEQUENCE [LARGE SCALE GENOMIC DNA]</scope>
    <source>
        <strain evidence="2">Gsoil 348</strain>
    </source>
</reference>
<dbReference type="eggNOG" id="ENOG5034310">
    <property type="taxonomic scope" value="Bacteria"/>
</dbReference>
<dbReference type="EMBL" id="CP007139">
    <property type="protein sequence ID" value="AIE85310.1"/>
    <property type="molecule type" value="Genomic_DNA"/>
</dbReference>
<accession>A0A068NRA8</accession>
<feature type="transmembrane region" description="Helical" evidence="1">
    <location>
        <begin position="12"/>
        <end position="30"/>
    </location>
</feature>
<evidence type="ECO:0000256" key="1">
    <source>
        <dbReference type="SAM" id="Phobius"/>
    </source>
</evidence>
<dbReference type="AlphaFoldDB" id="A0A068NRA8"/>
<keyword evidence="1" id="KW-1133">Transmembrane helix</keyword>
<dbReference type="RefSeq" id="WP_025226111.1">
    <property type="nucleotide sequence ID" value="NZ_CP007139.1"/>
</dbReference>
<dbReference type="KEGG" id="fgi:OP10G_1942"/>
<evidence type="ECO:0000313" key="2">
    <source>
        <dbReference type="EMBL" id="AIE85310.1"/>
    </source>
</evidence>
<sequence>MTLEISKDLAIIGGTILALTTFLTGAFEFARQSHLRRVEHFIQMRRRFLETPVFQQILRMITTDDPALCEVPVQDRRNFGGFLEEVALMVNSRLISREVAHYMFGHYVLLTDRSHHFWSGLDREGTYWKLLHRFATEMEEESKKPLDLKKLRF</sequence>
<dbReference type="Proteomes" id="UP000027982">
    <property type="component" value="Chromosome"/>
</dbReference>
<protein>
    <submittedName>
        <fullName evidence="2">Uncharacterized protein</fullName>
    </submittedName>
</protein>
<evidence type="ECO:0000313" key="3">
    <source>
        <dbReference type="Proteomes" id="UP000027982"/>
    </source>
</evidence>
<keyword evidence="1" id="KW-0812">Transmembrane</keyword>
<organism evidence="2 3">
    <name type="scientific">Fimbriimonas ginsengisoli Gsoil 348</name>
    <dbReference type="NCBI Taxonomy" id="661478"/>
    <lineage>
        <taxon>Bacteria</taxon>
        <taxon>Bacillati</taxon>
        <taxon>Armatimonadota</taxon>
        <taxon>Fimbriimonadia</taxon>
        <taxon>Fimbriimonadales</taxon>
        <taxon>Fimbriimonadaceae</taxon>
        <taxon>Fimbriimonas</taxon>
    </lineage>
</organism>
<dbReference type="OrthoDB" id="3078409at2"/>
<gene>
    <name evidence="2" type="ORF">OP10G_1942</name>
</gene>
<keyword evidence="1" id="KW-0472">Membrane</keyword>
<keyword evidence="3" id="KW-1185">Reference proteome</keyword>